<keyword evidence="1" id="KW-0819">tRNA processing</keyword>
<dbReference type="Gene3D" id="6.20.50.20">
    <property type="match status" value="1"/>
</dbReference>
<evidence type="ECO:0000313" key="6">
    <source>
        <dbReference type="EMBL" id="KAJ1605156.1"/>
    </source>
</evidence>
<dbReference type="GO" id="GO:0008033">
    <property type="term" value="P:tRNA processing"/>
    <property type="evidence" value="ECO:0007669"/>
    <property type="project" value="UniProtKB-KW"/>
</dbReference>
<accession>A0A9D5HXF1</accession>
<feature type="compositionally biased region" description="Polar residues" evidence="5">
    <location>
        <begin position="1"/>
        <end position="10"/>
    </location>
</feature>
<evidence type="ECO:0000256" key="4">
    <source>
        <dbReference type="ARBA" id="ARBA00038402"/>
    </source>
</evidence>
<dbReference type="AlphaFoldDB" id="A0A9D5HXF1"/>
<evidence type="ECO:0000256" key="5">
    <source>
        <dbReference type="SAM" id="MobiDB-lite"/>
    </source>
</evidence>
<evidence type="ECO:0000256" key="3">
    <source>
        <dbReference type="ARBA" id="ARBA00022833"/>
    </source>
</evidence>
<keyword evidence="3" id="KW-0862">Zinc</keyword>
<dbReference type="Pfam" id="PF04032">
    <property type="entry name" value="Rpr2"/>
    <property type="match status" value="1"/>
</dbReference>
<name>A0A9D5HXF1_9CRYT</name>
<dbReference type="Proteomes" id="UP001067231">
    <property type="component" value="Unassembled WGS sequence"/>
</dbReference>
<dbReference type="PANTHER" id="PTHR14742">
    <property type="entry name" value="RIBONUCLEASE P SUBUNIT P21"/>
    <property type="match status" value="1"/>
</dbReference>
<dbReference type="GO" id="GO:0005655">
    <property type="term" value="C:nucleolar ribonuclease P complex"/>
    <property type="evidence" value="ECO:0007669"/>
    <property type="project" value="TreeGrafter"/>
</dbReference>
<organism evidence="6">
    <name type="scientific">Cryptosporidium canis</name>
    <dbReference type="NCBI Taxonomy" id="195482"/>
    <lineage>
        <taxon>Eukaryota</taxon>
        <taxon>Sar</taxon>
        <taxon>Alveolata</taxon>
        <taxon>Apicomplexa</taxon>
        <taxon>Conoidasida</taxon>
        <taxon>Coccidia</taxon>
        <taxon>Eucoccidiorida</taxon>
        <taxon>Eimeriorina</taxon>
        <taxon>Cryptosporidiidae</taxon>
        <taxon>Cryptosporidium</taxon>
    </lineage>
</organism>
<evidence type="ECO:0000256" key="1">
    <source>
        <dbReference type="ARBA" id="ARBA00022694"/>
    </source>
</evidence>
<dbReference type="OrthoDB" id="128536at2759"/>
<dbReference type="InterPro" id="IPR007175">
    <property type="entry name" value="Rpr2/Snm1/Rpp21"/>
</dbReference>
<evidence type="ECO:0000256" key="2">
    <source>
        <dbReference type="ARBA" id="ARBA00022723"/>
    </source>
</evidence>
<dbReference type="EMBL" id="JAPCXC010000107">
    <property type="protein sequence ID" value="KAJ1605156.1"/>
    <property type="molecule type" value="Genomic_DNA"/>
</dbReference>
<keyword evidence="2" id="KW-0479">Metal-binding</keyword>
<reference evidence="6" key="1">
    <citation type="submission" date="2022-10" db="EMBL/GenBank/DDBJ databases">
        <title>Adaptive evolution leads to modifications in subtelomeric GC content in a zoonotic Cryptosporidium species.</title>
        <authorList>
            <person name="Li J."/>
            <person name="Feng Y."/>
            <person name="Xiao L."/>
        </authorList>
    </citation>
    <scope>NUCLEOTIDE SEQUENCE</scope>
    <source>
        <strain evidence="6">33844</strain>
    </source>
</reference>
<protein>
    <submittedName>
        <fullName evidence="6">RNAse P Rpr2/Rpp21 subunit domain</fullName>
    </submittedName>
</protein>
<gene>
    <name evidence="6" type="ORF">OJ253_3286</name>
</gene>
<comment type="similarity">
    <text evidence="4">Belongs to the eukaryotic/archaeal RNase P protein component 4 family.</text>
</comment>
<feature type="region of interest" description="Disordered" evidence="5">
    <location>
        <begin position="1"/>
        <end position="22"/>
    </location>
</feature>
<dbReference type="PANTHER" id="PTHR14742:SF0">
    <property type="entry name" value="RIBONUCLEASE P PROTEIN SUBUNIT P21"/>
    <property type="match status" value="1"/>
</dbReference>
<dbReference type="GO" id="GO:0046872">
    <property type="term" value="F:metal ion binding"/>
    <property type="evidence" value="ECO:0007669"/>
    <property type="project" value="UniProtKB-KW"/>
</dbReference>
<comment type="caution">
    <text evidence="6">The sequence shown here is derived from an EMBL/GenBank/DDBJ whole genome shotgun (WGS) entry which is preliminary data.</text>
</comment>
<sequence length="150" mass="17104">MKNTSQVGSDNNREGGEGGRAAGAAPVYHRMNFLLQVSQRYAPVSTELSRYCYSQAAEISRKKLARIDPESRRLWCKRCNTHFIPGVTCELSLEERAVPRRGDSKDTETSSCSFQTNILNICNFCNWARRHSYRISREFESSDEVKMTTP</sequence>
<proteinExistence type="inferred from homology"/>